<evidence type="ECO:0000256" key="1">
    <source>
        <dbReference type="SAM" id="MobiDB-lite"/>
    </source>
</evidence>
<dbReference type="Proteomes" id="UP001218218">
    <property type="component" value="Unassembled WGS sequence"/>
</dbReference>
<feature type="region of interest" description="Disordered" evidence="1">
    <location>
        <begin position="1873"/>
        <end position="1900"/>
    </location>
</feature>
<dbReference type="GO" id="GO:0005681">
    <property type="term" value="C:spliceosomal complex"/>
    <property type="evidence" value="ECO:0007669"/>
    <property type="project" value="TreeGrafter"/>
</dbReference>
<dbReference type="PANTHER" id="PTHR13361">
    <property type="entry name" value="WW DOMAIN-BINDING PROTEIN 11"/>
    <property type="match status" value="1"/>
</dbReference>
<name>A0AAD6Z4U4_9AGAR</name>
<protein>
    <recommendedName>
        <fullName evidence="4">PHD-type domain-containing protein</fullName>
    </recommendedName>
</protein>
<feature type="compositionally biased region" description="Basic and acidic residues" evidence="1">
    <location>
        <begin position="1479"/>
        <end position="1501"/>
    </location>
</feature>
<organism evidence="2 3">
    <name type="scientific">Mycena albidolilacea</name>
    <dbReference type="NCBI Taxonomy" id="1033008"/>
    <lineage>
        <taxon>Eukaryota</taxon>
        <taxon>Fungi</taxon>
        <taxon>Dikarya</taxon>
        <taxon>Basidiomycota</taxon>
        <taxon>Agaricomycotina</taxon>
        <taxon>Agaricomycetes</taxon>
        <taxon>Agaricomycetidae</taxon>
        <taxon>Agaricales</taxon>
        <taxon>Marasmiineae</taxon>
        <taxon>Mycenaceae</taxon>
        <taxon>Mycena</taxon>
    </lineage>
</organism>
<feature type="region of interest" description="Disordered" evidence="1">
    <location>
        <begin position="1738"/>
        <end position="1817"/>
    </location>
</feature>
<evidence type="ECO:0000313" key="2">
    <source>
        <dbReference type="EMBL" id="KAJ7307867.1"/>
    </source>
</evidence>
<evidence type="ECO:0000313" key="3">
    <source>
        <dbReference type="Proteomes" id="UP001218218"/>
    </source>
</evidence>
<feature type="compositionally biased region" description="Low complexity" evidence="1">
    <location>
        <begin position="1881"/>
        <end position="1893"/>
    </location>
</feature>
<dbReference type="CDD" id="cd15489">
    <property type="entry name" value="PHD_SF"/>
    <property type="match status" value="1"/>
</dbReference>
<feature type="region of interest" description="Disordered" evidence="1">
    <location>
        <begin position="1061"/>
        <end position="1111"/>
    </location>
</feature>
<dbReference type="Gene3D" id="3.30.40.10">
    <property type="entry name" value="Zinc/RING finger domain, C3HC4 (zinc finger)"/>
    <property type="match status" value="1"/>
</dbReference>
<feature type="region of interest" description="Disordered" evidence="1">
    <location>
        <begin position="1472"/>
        <end position="1522"/>
    </location>
</feature>
<feature type="compositionally biased region" description="Polar residues" evidence="1">
    <location>
        <begin position="1074"/>
        <end position="1085"/>
    </location>
</feature>
<gene>
    <name evidence="2" type="ORF">DFH08DRAFT_1051087</name>
</gene>
<dbReference type="PANTHER" id="PTHR13361:SF1">
    <property type="entry name" value="WW DOMAIN-BINDING PROTEIN 11"/>
    <property type="match status" value="1"/>
</dbReference>
<dbReference type="EMBL" id="JARIHO010000086">
    <property type="protein sequence ID" value="KAJ7307867.1"/>
    <property type="molecule type" value="Genomic_DNA"/>
</dbReference>
<accession>A0AAD6Z4U4</accession>
<feature type="compositionally biased region" description="Basic residues" evidence="1">
    <location>
        <begin position="1508"/>
        <end position="1517"/>
    </location>
</feature>
<dbReference type="InterPro" id="IPR013083">
    <property type="entry name" value="Znf_RING/FYVE/PHD"/>
</dbReference>
<evidence type="ECO:0008006" key="4">
    <source>
        <dbReference type="Google" id="ProtNLM"/>
    </source>
</evidence>
<comment type="caution">
    <text evidence="2">The sequence shown here is derived from an EMBL/GenBank/DDBJ whole genome shotgun (WGS) entry which is preliminary data.</text>
</comment>
<reference evidence="2" key="1">
    <citation type="submission" date="2023-03" db="EMBL/GenBank/DDBJ databases">
        <title>Massive genome expansion in bonnet fungi (Mycena s.s.) driven by repeated elements and novel gene families across ecological guilds.</title>
        <authorList>
            <consortium name="Lawrence Berkeley National Laboratory"/>
            <person name="Harder C.B."/>
            <person name="Miyauchi S."/>
            <person name="Viragh M."/>
            <person name="Kuo A."/>
            <person name="Thoen E."/>
            <person name="Andreopoulos B."/>
            <person name="Lu D."/>
            <person name="Skrede I."/>
            <person name="Drula E."/>
            <person name="Henrissat B."/>
            <person name="Morin E."/>
            <person name="Kohler A."/>
            <person name="Barry K."/>
            <person name="LaButti K."/>
            <person name="Morin E."/>
            <person name="Salamov A."/>
            <person name="Lipzen A."/>
            <person name="Mereny Z."/>
            <person name="Hegedus B."/>
            <person name="Baldrian P."/>
            <person name="Stursova M."/>
            <person name="Weitz H."/>
            <person name="Taylor A."/>
            <person name="Grigoriev I.V."/>
            <person name="Nagy L.G."/>
            <person name="Martin F."/>
            <person name="Kauserud H."/>
        </authorList>
    </citation>
    <scope>NUCLEOTIDE SEQUENCE</scope>
    <source>
        <strain evidence="2">CBHHK002</strain>
    </source>
</reference>
<dbReference type="SUPFAM" id="SSF57903">
    <property type="entry name" value="FYVE/PHD zinc finger"/>
    <property type="match status" value="1"/>
</dbReference>
<sequence length="2478" mass="275358">MFQRIKRFFGLGKTPQPPDQPFYPQNNIYGPPMGSPYCPWGAHTPAPGLPHGQFPPVYYPPPYPPPQMYPAPPMTNPQATGSTPNIGYGSQMPVQPAQHFACAVTQESLSCQWPDGNVKVECTTGQEPPGWDDQGWMWRSSGPRKQGLPAGAFKVDKRRRRHGKTNIRKPVTSVIQLYNNDGVEHSVRQHHGRHEHGRPPVKVLPAADRVALDQQVRENPSLTAQQLRAGAGPTQVALGDINPILLGARKARSEVEKSKIRQGIVAPTTTRNSGFQLLNQISTLKDAFETPWIVKSDLMDGRFIVMQTPFMRDVLLQDQVRSWHEENLEAESGRHGLVTDGCHDFFKEGILLTSLVFSPIIMRWAPVLFTWIGKFDEKHHKPHFDQLVYVIAELCTRGLGYAFDERLYSAVLDFSSAQRNGFISAFVEYMCSRIPGWNTLSAESRCTEAAALRTRAEALIKGCIVHWKRSLHKIKQVVGKKHLFRFEGLINVLESDRTTAAEFLQAVEQIRAEFPEVRPWLAWWILPGNGGMIFPTMQKMPVELRAKLPNSTNASESNHWLLYRAVGVKFDLWEGIRRLYRFQRETEMLYAAVMAGHVNASFQGTKPQPKSRISWHENDGRAPDTRERLAAIEKIESAFTVRNSALTDADRFNACNSAPVFPGAPPVPAPTSTPPTTLMRQSYIWDANSCFIDAPMEAYFRIFIAMGDAVRAEFLRRVRVEARNTGLHDVFEHMWLRGLLSGAIIAPNSTVTKPSETKLKHALLAGQLNVKRLIGTKWDRTGYIQGMAGCARTWLHQMSTMETTRGVQKYFSVSYAVNRSCGSKHLTAQGHPLITMEHGVHKGDFFVVGREYMRDGTRQSSLQDYLIHSVPRERLGTSCITWPPLHLQPPIPCLHPTCGDPHAAVTSISTEWPLILRIDPILHGRGTSFDPTMPDLHCPLTLQLGDGVEYMLIARVLYLGPTKSGSVGHYITKTRLKDSTYLYNDCRRGGLLTELGPLHLLEDHDAQTCFVLYLRTSKAYITSRTVAEIQEDFAKIPKHPNEIIRIPDSDDELDQMLIDSITSPNKNAPPASPEGSQDQFFTPEQSPAPPAPYDIPNAITNAGDEKRSATPSPVFCEPCGANLPEGDDDPDEVQCEKCKFWSHFKCYPGVDWNEPGEHFFCRRCLEEMAAEFTSFQPGQIVMLPSPQPGDWKAPDVLWYPAQFIQHHRDRKGKFNEYEFRWSNCNDGTIFHSILSDMPVLILRTHFRGRKFLEEIRDVSLTAKMFNPQIGTIRLPFYMKPDDPGHKNPALTSIFDAAIPQLVEILADWNNLHPVIASFNEYFAGKKKHLRSREASHWMDTLGLVLTPELEAVLTEPLIRLIDHPALLRLMEEECQTKVMGVGSILLQILAVQHELGEPLNLNGDLIEDLKDESVVACLADGEEALNAICWPLNAITPFSTTSYDPPLFRRDRPSYFPPTKPIPVQIKGALKRKGNAGVDEEKPPKRAKTCPETERKKEGPKRQGTMKVTKRNHKNARRGNGECDLGAETVLIDNGGGGNKQGSIKHQQSTTYLQCMRPRLPSPQNALPLIHASRTLAVHAVSPPRMCTPAAVACHPAREHSARRPPPPGVSPPLLAPAIHTAPSLPTRHYRGSQLPNRTCTQHAPLMHAVRAAVVLALPASPFAALLPPSPVPLRVARPDRPPPQLAAPPARAAVIVLRAHPVHVALNRLRLPFCLDPTCSTHPRYHPLSSRPAIAVPSAASVPRTRCHRPRPDPKPRPRPVPPPMTTADRYKKAPATPVRERRELACGGMESAGDESMFRPVSPPDSARPGSLCDTDREPSLPFPCLRKRHPLSAITPLTHGQTDGHESCLLQTVIYTHSSRMGREARFPFGDIPQVRNSDSASSPPAQRAARGCRLQTDSLRRQPTLRGILFPSAPSAKLAPGFLYFPISCSIFTLAGSPSLRRREHVLRACGFWSRSEVGGTDAHREYGGLEAEWRSRVKMLGAPAQLVVDMIEIGVAFVPGIYFGTYLPGFPPRLSPIVSPAGAWLCSSASGAVCVHHLWRAGSEPSEAVLNCNIVWETVLRVLEVGRSALAPYIAQGNAGWTMDETVWNCPSEVYGVTVSAEPLLTRRTNDTRNLGLHGRLLHDTVSLAPTDVVWNQARISATLVNVHCSQISNATINTFTLPFWSTSMSLAKPSPHNAQNGSLFPATSNRSELAAWINVSLPAPPYWDPNVVSLDITGYWSVYNPFKLPTHVFLQPWSFGFDRSSLMGYNQLVMVIASENIPLVDATQSIGNALNLTLYSGSPGAHVYIQVIGCTAKHDNLNATIDQQGRLLNPLTSLDQYIGPEAPHDDHAWDEFEWEGDVSGLSGSERHLDQYIGPEAPHDDHAWDEFEWEGDVSGLSGSERQFLLAFTPTSPAYNNTSGTRPVGIPEKALENLVSGDWDSPFLDISGSPAPNALVTFQGSLERLFASYLWNINRLCTFVDHLQQYSSAT</sequence>
<proteinExistence type="predicted"/>
<dbReference type="InterPro" id="IPR011011">
    <property type="entry name" value="Znf_FYVE_PHD"/>
</dbReference>
<keyword evidence="3" id="KW-1185">Reference proteome</keyword>